<dbReference type="SUPFAM" id="SSF52200">
    <property type="entry name" value="Toll/Interleukin receptor TIR domain"/>
    <property type="match status" value="1"/>
</dbReference>
<dbReference type="GO" id="GO:0007165">
    <property type="term" value="P:signal transduction"/>
    <property type="evidence" value="ECO:0007669"/>
    <property type="project" value="InterPro"/>
</dbReference>
<reference evidence="2" key="1">
    <citation type="submission" date="2021-10" db="EMBL/GenBank/DDBJ databases">
        <title>Tropical sea cucumber genome reveals ecological adaptation and Cuvierian tubules defense mechanism.</title>
        <authorList>
            <person name="Chen T."/>
        </authorList>
    </citation>
    <scope>NUCLEOTIDE SEQUENCE</scope>
    <source>
        <strain evidence="2">Nanhai2018</strain>
        <tissue evidence="2">Muscle</tissue>
    </source>
</reference>
<dbReference type="PANTHER" id="PTHR16253:SF1">
    <property type="entry name" value="TIR DOMAIN-CONTAINING PROTEIN"/>
    <property type="match status" value="1"/>
</dbReference>
<dbReference type="Gene3D" id="1.25.40.10">
    <property type="entry name" value="Tetratricopeptide repeat domain"/>
    <property type="match status" value="2"/>
</dbReference>
<sequence>MEIGTDTIGEQGCHLTWPELRHLSKQELSLSWSAIKDRRVDYAQLPSYFCTIMNLKGFVRYSLDEEEEAESVFITVLETDSENVCALGNLAVLCYRQSRLSEHKEYVSRLQTIINRQSPIVRARSYYDRAHTIRHFEQDKRKFTYIPFIKKAVDIAEKVTVLEKTEWLFDYGLALYRKDCQLTAGNASESALEGGFREASKCFNDVIEMKGFCGNRALSWVFLGLLLRNQSDRKFEVSLPDIKGLHGLSAMDCLNKALELQPSHPIVLRRVGAEMVQLKEFDKARTLLDLSIKLERSWFALRHRGLLNLALYEESGSTSEASQREYLDPARHDFEAAMTLKQVHADYSDLGYVYFLYGNYQKALKLFSCADRCTNDDNFNPAVTHRRWARCLHAIGESTGAKKQEGKAAEVDAMLSKQANAIEEAFYGHGANCQGFECDLERFNYSAEERPGFVSILSEERHPLTIVGNPFPFSSRQSNYKYDFFISFSHIDHKWTLLFFRKLERELEVRGCIRYRDYECGNAIAANISNSIRESAKIIVVISPDSIRDPWCKYEVRKSHAESLSRSYACVIPIMLRICKIPEEFELMTYIKCNDGQLTTEDWYRLGKSLFKKV</sequence>
<dbReference type="SMART" id="SM00255">
    <property type="entry name" value="TIR"/>
    <property type="match status" value="1"/>
</dbReference>
<protein>
    <submittedName>
        <fullName evidence="2">Toll-like receptor 4</fullName>
    </submittedName>
</protein>
<evidence type="ECO:0000259" key="1">
    <source>
        <dbReference type="PROSITE" id="PS50104"/>
    </source>
</evidence>
<gene>
    <name evidence="2" type="ORF">HOLleu_34512</name>
</gene>
<dbReference type="InterPro" id="IPR011990">
    <property type="entry name" value="TPR-like_helical_dom_sf"/>
</dbReference>
<dbReference type="Gene3D" id="3.40.50.10140">
    <property type="entry name" value="Toll/interleukin-1 receptor homology (TIR) domain"/>
    <property type="match status" value="1"/>
</dbReference>
<evidence type="ECO:0000313" key="3">
    <source>
        <dbReference type="Proteomes" id="UP001152320"/>
    </source>
</evidence>
<dbReference type="EMBL" id="JAIZAY010000018">
    <property type="protein sequence ID" value="KAJ8024571.1"/>
    <property type="molecule type" value="Genomic_DNA"/>
</dbReference>
<dbReference type="Proteomes" id="UP001152320">
    <property type="component" value="Chromosome 18"/>
</dbReference>
<keyword evidence="3" id="KW-1185">Reference proteome</keyword>
<organism evidence="2 3">
    <name type="scientific">Holothuria leucospilota</name>
    <name type="common">Black long sea cucumber</name>
    <name type="synonym">Mertensiothuria leucospilota</name>
    <dbReference type="NCBI Taxonomy" id="206669"/>
    <lineage>
        <taxon>Eukaryota</taxon>
        <taxon>Metazoa</taxon>
        <taxon>Echinodermata</taxon>
        <taxon>Eleutherozoa</taxon>
        <taxon>Echinozoa</taxon>
        <taxon>Holothuroidea</taxon>
        <taxon>Aspidochirotacea</taxon>
        <taxon>Aspidochirotida</taxon>
        <taxon>Holothuriidae</taxon>
        <taxon>Holothuria</taxon>
    </lineage>
</organism>
<evidence type="ECO:0000313" key="2">
    <source>
        <dbReference type="EMBL" id="KAJ8024571.1"/>
    </source>
</evidence>
<dbReference type="InterPro" id="IPR000157">
    <property type="entry name" value="TIR_dom"/>
</dbReference>
<accession>A0A9Q0YS85</accession>
<dbReference type="AlphaFoldDB" id="A0A9Q0YS85"/>
<dbReference type="PROSITE" id="PS50104">
    <property type="entry name" value="TIR"/>
    <property type="match status" value="1"/>
</dbReference>
<proteinExistence type="predicted"/>
<feature type="domain" description="TIR" evidence="1">
    <location>
        <begin position="480"/>
        <end position="614"/>
    </location>
</feature>
<name>A0A9Q0YS85_HOLLE</name>
<dbReference type="PANTHER" id="PTHR16253">
    <property type="entry name" value="TETRATRICOPEPTIDE REPEAT PROTEIN 22"/>
    <property type="match status" value="1"/>
</dbReference>
<dbReference type="Pfam" id="PF13676">
    <property type="entry name" value="TIR_2"/>
    <property type="match status" value="1"/>
</dbReference>
<dbReference type="OrthoDB" id="9982425at2759"/>
<keyword evidence="2" id="KW-0675">Receptor</keyword>
<dbReference type="InterPro" id="IPR035897">
    <property type="entry name" value="Toll_tir_struct_dom_sf"/>
</dbReference>
<comment type="caution">
    <text evidence="2">The sequence shown here is derived from an EMBL/GenBank/DDBJ whole genome shotgun (WGS) entry which is preliminary data.</text>
</comment>
<dbReference type="SUPFAM" id="SSF48452">
    <property type="entry name" value="TPR-like"/>
    <property type="match status" value="1"/>
</dbReference>
<dbReference type="InterPro" id="IPR042342">
    <property type="entry name" value="TTC22"/>
</dbReference>